<dbReference type="RefSeq" id="WP_184098812.1">
    <property type="nucleotide sequence ID" value="NZ_JACHHN010000002.1"/>
</dbReference>
<comment type="caution">
    <text evidence="1">The sequence shown here is derived from an EMBL/GenBank/DDBJ whole genome shotgun (WGS) entry which is preliminary data.</text>
</comment>
<dbReference type="EMBL" id="JACHHN010000002">
    <property type="protein sequence ID" value="MBB5190629.1"/>
    <property type="molecule type" value="Genomic_DNA"/>
</dbReference>
<name>A0A840RB34_9NEIS</name>
<keyword evidence="2" id="KW-1185">Reference proteome</keyword>
<evidence type="ECO:0000313" key="2">
    <source>
        <dbReference type="Proteomes" id="UP000543030"/>
    </source>
</evidence>
<accession>A0A840RB34</accession>
<protein>
    <submittedName>
        <fullName evidence="1">Uncharacterized protein</fullName>
    </submittedName>
</protein>
<evidence type="ECO:0000313" key="1">
    <source>
        <dbReference type="EMBL" id="MBB5190629.1"/>
    </source>
</evidence>
<sequence length="97" mass="11577">MNHFQIRYQTWHGEKTFYYDFGTDLPWTRVDSLVLEAVIQNEFPEDIALRRIVDFPLGEKPQRETIEAVMTRFALRDIEFQVAGETHKIRAKHAFHL</sequence>
<reference evidence="1 2" key="1">
    <citation type="submission" date="2020-08" db="EMBL/GenBank/DDBJ databases">
        <title>Genomic Encyclopedia of Type Strains, Phase IV (KMG-IV): sequencing the most valuable type-strain genomes for metagenomic binning, comparative biology and taxonomic classification.</title>
        <authorList>
            <person name="Goeker M."/>
        </authorList>
    </citation>
    <scope>NUCLEOTIDE SEQUENCE [LARGE SCALE GENOMIC DNA]</scope>
    <source>
        <strain evidence="1 2">DSM 18233</strain>
    </source>
</reference>
<proteinExistence type="predicted"/>
<dbReference type="Proteomes" id="UP000543030">
    <property type="component" value="Unassembled WGS sequence"/>
</dbReference>
<dbReference type="AlphaFoldDB" id="A0A840RB34"/>
<gene>
    <name evidence="1" type="ORF">HNQ50_001351</name>
</gene>
<organism evidence="1 2">
    <name type="scientific">Silvimonas terrae</name>
    <dbReference type="NCBI Taxonomy" id="300266"/>
    <lineage>
        <taxon>Bacteria</taxon>
        <taxon>Pseudomonadati</taxon>
        <taxon>Pseudomonadota</taxon>
        <taxon>Betaproteobacteria</taxon>
        <taxon>Neisseriales</taxon>
        <taxon>Chitinibacteraceae</taxon>
        <taxon>Silvimonas</taxon>
    </lineage>
</organism>